<dbReference type="EMBL" id="RBWU01000003">
    <property type="protein sequence ID" value="RKS74991.1"/>
    <property type="molecule type" value="Genomic_DNA"/>
</dbReference>
<dbReference type="InterPro" id="IPR001932">
    <property type="entry name" value="PPM-type_phosphatase-like_dom"/>
</dbReference>
<sequence length="411" mass="41712">MTGDPNAAKAAELACPACGEIVFAGEVFCEECGHRLTEAPPPEPPAEPAPVAEAVAGPAGRPCPGCGGTVIDADGYCGSCGLRQPAERDHVEMTVTAARGGTNGTRPVLAAGASDRGRRYSRNEDALAIVAHTTGVAAVVSDGVGSSQRPDDASRTAAETGVAELVARLDAGEDPEDATRLAALRAAAAVAALGTSPGDAPSCTYVSAVTRGAAVTIGWVGDSRAYWLSADGAVESAEELEDVDAAEVSTGDMAELGPSRRLTDDDSWAAFMVAEGSLTEAEAEAHPNAHVITAWLGADAGEVRPHVASFRPAGPGTLLVCSDGLWNYFPEAHDLAALLTRDPELPADGSDMSTATDPATDPLGAARTLVRHALDAGGRDNITVAVIPLPSPAAPQSSIPQSTSPSTEQPR</sequence>
<feature type="domain" description="PPM-type phosphatase" evidence="2">
    <location>
        <begin position="109"/>
        <end position="389"/>
    </location>
</feature>
<dbReference type="Pfam" id="PF13672">
    <property type="entry name" value="PP2C_2"/>
    <property type="match status" value="1"/>
</dbReference>
<organism evidence="3 4">
    <name type="scientific">Actinomadura pelletieri DSM 43383</name>
    <dbReference type="NCBI Taxonomy" id="1120940"/>
    <lineage>
        <taxon>Bacteria</taxon>
        <taxon>Bacillati</taxon>
        <taxon>Actinomycetota</taxon>
        <taxon>Actinomycetes</taxon>
        <taxon>Streptosporangiales</taxon>
        <taxon>Thermomonosporaceae</taxon>
        <taxon>Actinomadura</taxon>
    </lineage>
</organism>
<dbReference type="SMART" id="SM00332">
    <property type="entry name" value="PP2Cc"/>
    <property type="match status" value="1"/>
</dbReference>
<dbReference type="PROSITE" id="PS51746">
    <property type="entry name" value="PPM_2"/>
    <property type="match status" value="1"/>
</dbReference>
<evidence type="ECO:0000313" key="4">
    <source>
        <dbReference type="Proteomes" id="UP000274601"/>
    </source>
</evidence>
<evidence type="ECO:0000259" key="2">
    <source>
        <dbReference type="PROSITE" id="PS51746"/>
    </source>
</evidence>
<dbReference type="Gene3D" id="3.60.40.10">
    <property type="entry name" value="PPM-type phosphatase domain"/>
    <property type="match status" value="1"/>
</dbReference>
<comment type="caution">
    <text evidence="3">The sequence shown here is derived from an EMBL/GenBank/DDBJ whole genome shotgun (WGS) entry which is preliminary data.</text>
</comment>
<dbReference type="OrthoDB" id="9801841at2"/>
<dbReference type="InterPro" id="IPR036457">
    <property type="entry name" value="PPM-type-like_dom_sf"/>
</dbReference>
<protein>
    <submittedName>
        <fullName evidence="3">Serine/threonine protein phosphatase PrpC</fullName>
    </submittedName>
</protein>
<evidence type="ECO:0000256" key="1">
    <source>
        <dbReference type="SAM" id="MobiDB-lite"/>
    </source>
</evidence>
<dbReference type="SUPFAM" id="SSF81606">
    <property type="entry name" value="PP2C-like"/>
    <property type="match status" value="1"/>
</dbReference>
<evidence type="ECO:0000313" key="3">
    <source>
        <dbReference type="EMBL" id="RKS74991.1"/>
    </source>
</evidence>
<proteinExistence type="predicted"/>
<keyword evidence="4" id="KW-1185">Reference proteome</keyword>
<dbReference type="InterPro" id="IPR025874">
    <property type="entry name" value="DZR"/>
</dbReference>
<gene>
    <name evidence="3" type="ORF">BZB76_3517</name>
</gene>
<dbReference type="AlphaFoldDB" id="A0A495QPX4"/>
<feature type="compositionally biased region" description="Low complexity" evidence="1">
    <location>
        <begin position="394"/>
        <end position="411"/>
    </location>
</feature>
<name>A0A495QPX4_9ACTN</name>
<dbReference type="RefSeq" id="WP_121435336.1">
    <property type="nucleotide sequence ID" value="NZ_RBWU01000003.1"/>
</dbReference>
<accession>A0A495QPX4</accession>
<feature type="region of interest" description="Disordered" evidence="1">
    <location>
        <begin position="387"/>
        <end position="411"/>
    </location>
</feature>
<dbReference type="Proteomes" id="UP000274601">
    <property type="component" value="Unassembled WGS sequence"/>
</dbReference>
<reference evidence="3 4" key="1">
    <citation type="submission" date="2018-10" db="EMBL/GenBank/DDBJ databases">
        <title>Genomic Encyclopedia of Archaeal and Bacterial Type Strains, Phase II (KMG-II): from individual species to whole genera.</title>
        <authorList>
            <person name="Goeker M."/>
        </authorList>
    </citation>
    <scope>NUCLEOTIDE SEQUENCE [LARGE SCALE GENOMIC DNA]</scope>
    <source>
        <strain evidence="3 4">DSM 43383</strain>
    </source>
</reference>
<dbReference type="Pfam" id="PF12773">
    <property type="entry name" value="DZR"/>
    <property type="match status" value="1"/>
</dbReference>